<keyword evidence="3" id="KW-1185">Reference proteome</keyword>
<gene>
    <name evidence="2" type="ORF">G6045_23180</name>
</gene>
<reference evidence="2 3" key="1">
    <citation type="submission" date="2020-02" db="EMBL/GenBank/DDBJ databases">
        <title>Whole-genome analyses of novel actinobacteria.</title>
        <authorList>
            <person name="Sahin N."/>
            <person name="Tokatli A."/>
        </authorList>
    </citation>
    <scope>NUCLEOTIDE SEQUENCE [LARGE SCALE GENOMIC DNA]</scope>
    <source>
        <strain evidence="2 3">YC504</strain>
    </source>
</reference>
<feature type="transmembrane region" description="Helical" evidence="1">
    <location>
        <begin position="185"/>
        <end position="204"/>
    </location>
</feature>
<evidence type="ECO:0000256" key="1">
    <source>
        <dbReference type="SAM" id="Phobius"/>
    </source>
</evidence>
<proteinExistence type="predicted"/>
<protein>
    <submittedName>
        <fullName evidence="2">Uncharacterized protein</fullName>
    </submittedName>
</protein>
<dbReference type="EMBL" id="JAAKZW010000107">
    <property type="protein sequence ID" value="NGO78534.1"/>
    <property type="molecule type" value="Genomic_DNA"/>
</dbReference>
<dbReference type="Proteomes" id="UP000481109">
    <property type="component" value="Unassembled WGS sequence"/>
</dbReference>
<feature type="transmembrane region" description="Helical" evidence="1">
    <location>
        <begin position="56"/>
        <end position="75"/>
    </location>
</feature>
<sequence>MRVSVSTGTGPAQGATRSRGVSAWRSLSRTLGLILFAWAAAAGNTAVAYLTFGKEWIPITVGLILCLTFTILLILLHRAWWLAVLSLAPSLFVLVGSVQLGPDGALEHRGVRESVVVVADSAAGTSSKEHRLTLRNERGEELDEKLVYRGGAGSPDVGDELDILRDPDGRVPMEQAAEVDSSGQLGSVLGGTATWTLFALLAGWRGHVRRRKGRELADLPTF</sequence>
<feature type="transmembrane region" description="Helical" evidence="1">
    <location>
        <begin position="31"/>
        <end position="50"/>
    </location>
</feature>
<keyword evidence="1" id="KW-0472">Membrane</keyword>
<accession>A0A6G4XPA4</accession>
<keyword evidence="1" id="KW-1133">Transmembrane helix</keyword>
<name>A0A6G4XPA4_9ACTN</name>
<organism evidence="2 3">
    <name type="scientific">Streptomyces mesophilus</name>
    <dbReference type="NCBI Taxonomy" id="1775132"/>
    <lineage>
        <taxon>Bacteria</taxon>
        <taxon>Bacillati</taxon>
        <taxon>Actinomycetota</taxon>
        <taxon>Actinomycetes</taxon>
        <taxon>Kitasatosporales</taxon>
        <taxon>Streptomycetaceae</taxon>
        <taxon>Streptomyces</taxon>
    </lineage>
</organism>
<feature type="transmembrane region" description="Helical" evidence="1">
    <location>
        <begin position="80"/>
        <end position="100"/>
    </location>
</feature>
<evidence type="ECO:0000313" key="2">
    <source>
        <dbReference type="EMBL" id="NGO78534.1"/>
    </source>
</evidence>
<evidence type="ECO:0000313" key="3">
    <source>
        <dbReference type="Proteomes" id="UP000481109"/>
    </source>
</evidence>
<dbReference type="AlphaFoldDB" id="A0A6G4XPA4"/>
<comment type="caution">
    <text evidence="2">The sequence shown here is derived from an EMBL/GenBank/DDBJ whole genome shotgun (WGS) entry which is preliminary data.</text>
</comment>
<keyword evidence="1" id="KW-0812">Transmembrane</keyword>